<keyword evidence="3" id="KW-1185">Reference proteome</keyword>
<evidence type="ECO:0000256" key="1">
    <source>
        <dbReference type="SAM" id="MobiDB-lite"/>
    </source>
</evidence>
<feature type="compositionally biased region" description="Polar residues" evidence="1">
    <location>
        <begin position="10"/>
        <end position="21"/>
    </location>
</feature>
<reference evidence="3" key="1">
    <citation type="submission" date="2016-10" db="EMBL/GenBank/DDBJ databases">
        <authorList>
            <person name="Jeantristanb JTB J.-T."/>
            <person name="Ricardo R."/>
        </authorList>
    </citation>
    <scope>NUCLEOTIDE SEQUENCE [LARGE SCALE GENOMIC DNA]</scope>
</reference>
<feature type="region of interest" description="Disordered" evidence="1">
    <location>
        <begin position="1"/>
        <end position="21"/>
    </location>
</feature>
<dbReference type="EMBL" id="FMWP01000017">
    <property type="protein sequence ID" value="SCZ92073.1"/>
    <property type="molecule type" value="Genomic_DNA"/>
</dbReference>
<gene>
    <name evidence="2" type="ORF">BZ3500_MVSOF-1268-A1-R1_CHR5-3G08318</name>
</gene>
<accession>A0A2X0NQA7</accession>
<organism evidence="2 3">
    <name type="scientific">Microbotryum saponariae</name>
    <dbReference type="NCBI Taxonomy" id="289078"/>
    <lineage>
        <taxon>Eukaryota</taxon>
        <taxon>Fungi</taxon>
        <taxon>Dikarya</taxon>
        <taxon>Basidiomycota</taxon>
        <taxon>Pucciniomycotina</taxon>
        <taxon>Microbotryomycetes</taxon>
        <taxon>Microbotryales</taxon>
        <taxon>Microbotryaceae</taxon>
        <taxon>Microbotryum</taxon>
    </lineage>
</organism>
<evidence type="ECO:0000313" key="2">
    <source>
        <dbReference type="EMBL" id="SCZ92073.1"/>
    </source>
</evidence>
<proteinExistence type="predicted"/>
<evidence type="ECO:0000313" key="3">
    <source>
        <dbReference type="Proteomes" id="UP000249723"/>
    </source>
</evidence>
<name>A0A2X0NQA7_9BASI</name>
<dbReference type="Proteomes" id="UP000249723">
    <property type="component" value="Unassembled WGS sequence"/>
</dbReference>
<dbReference type="OrthoDB" id="2539760at2759"/>
<protein>
    <submittedName>
        <fullName evidence="2">BZ3500_MvSof-1268-A1-R1_Chr5-3g08318 protein</fullName>
    </submittedName>
</protein>
<dbReference type="AlphaFoldDB" id="A0A2X0NQA7"/>
<sequence>MVLESRPLTHASQAEWSSPYTPASARLQAEIRAEWNQYFTDANFRVLCCLVCSERVFGHEAFF</sequence>